<evidence type="ECO:0000313" key="4">
    <source>
        <dbReference type="Proteomes" id="UP000188318"/>
    </source>
</evidence>
<dbReference type="OrthoDB" id="3552888at2759"/>
<dbReference type="PANTHER" id="PTHR35605:SF1">
    <property type="entry name" value="ECP2 EFFECTOR PROTEIN DOMAIN-CONTAINING PROTEIN-RELATED"/>
    <property type="match status" value="1"/>
</dbReference>
<evidence type="ECO:0000259" key="2">
    <source>
        <dbReference type="PROSITE" id="PS50835"/>
    </source>
</evidence>
<gene>
    <name evidence="3" type="ORF">ASPCADRAFT_507790</name>
</gene>
<dbReference type="AlphaFoldDB" id="A0A1R3RKA9"/>
<dbReference type="VEuPathDB" id="FungiDB:ASPCADRAFT_507790"/>
<dbReference type="OMA" id="CNDRDSW"/>
<feature type="signal peptide" evidence="1">
    <location>
        <begin position="1"/>
        <end position="19"/>
    </location>
</feature>
<dbReference type="STRING" id="602072.A0A1R3RKA9"/>
<evidence type="ECO:0000313" key="3">
    <source>
        <dbReference type="EMBL" id="OOF94915.1"/>
    </source>
</evidence>
<evidence type="ECO:0000256" key="1">
    <source>
        <dbReference type="SAM" id="SignalP"/>
    </source>
</evidence>
<dbReference type="EMBL" id="KV907501">
    <property type="protein sequence ID" value="OOF94915.1"/>
    <property type="molecule type" value="Genomic_DNA"/>
</dbReference>
<organism evidence="3 4">
    <name type="scientific">Aspergillus carbonarius (strain ITEM 5010)</name>
    <dbReference type="NCBI Taxonomy" id="602072"/>
    <lineage>
        <taxon>Eukaryota</taxon>
        <taxon>Fungi</taxon>
        <taxon>Dikarya</taxon>
        <taxon>Ascomycota</taxon>
        <taxon>Pezizomycotina</taxon>
        <taxon>Eurotiomycetes</taxon>
        <taxon>Eurotiomycetidae</taxon>
        <taxon>Eurotiales</taxon>
        <taxon>Aspergillaceae</taxon>
        <taxon>Aspergillus</taxon>
        <taxon>Aspergillus subgen. Circumdati</taxon>
    </lineage>
</organism>
<dbReference type="Proteomes" id="UP000188318">
    <property type="component" value="Unassembled WGS sequence"/>
</dbReference>
<sequence length="196" mass="21268">MKSISTILLTALLSTTSLATPSTTLSNHTITPMTYTGPITPGGEHISFTGTSIQEIHSQIKALNPDFELVSPDESSPGNTITQRSDSTKDNLICNIPGRLSETANTYWIRSGIKYLKGLEGKCGVSKGPASCARISCSYDSGIFLCNDNEEKLEVKCSDLAGYAEDIIERCDEGEYVNGQEFDTRNWNIVVAEDLC</sequence>
<feature type="domain" description="Ig-like" evidence="2">
    <location>
        <begin position="65"/>
        <end position="156"/>
    </location>
</feature>
<keyword evidence="1" id="KW-0732">Signal</keyword>
<dbReference type="InterPro" id="IPR007110">
    <property type="entry name" value="Ig-like_dom"/>
</dbReference>
<dbReference type="PANTHER" id="PTHR35605">
    <property type="entry name" value="ECP2 EFFECTOR PROTEIN DOMAIN-CONTAINING PROTEIN-RELATED"/>
    <property type="match status" value="1"/>
</dbReference>
<dbReference type="PROSITE" id="PS50835">
    <property type="entry name" value="IG_LIKE"/>
    <property type="match status" value="1"/>
</dbReference>
<accession>A0A1R3RKA9</accession>
<reference evidence="4" key="1">
    <citation type="journal article" date="2017" name="Genome Biol.">
        <title>Comparative genomics reveals high biological diversity and specific adaptations in the industrially and medically important fungal genus Aspergillus.</title>
        <authorList>
            <person name="de Vries R.P."/>
            <person name="Riley R."/>
            <person name="Wiebenga A."/>
            <person name="Aguilar-Osorio G."/>
            <person name="Amillis S."/>
            <person name="Uchima C.A."/>
            <person name="Anderluh G."/>
            <person name="Asadollahi M."/>
            <person name="Askin M."/>
            <person name="Barry K."/>
            <person name="Battaglia E."/>
            <person name="Bayram O."/>
            <person name="Benocci T."/>
            <person name="Braus-Stromeyer S.A."/>
            <person name="Caldana C."/>
            <person name="Canovas D."/>
            <person name="Cerqueira G.C."/>
            <person name="Chen F."/>
            <person name="Chen W."/>
            <person name="Choi C."/>
            <person name="Clum A."/>
            <person name="Dos Santos R.A."/>
            <person name="Damasio A.R."/>
            <person name="Diallinas G."/>
            <person name="Emri T."/>
            <person name="Fekete E."/>
            <person name="Flipphi M."/>
            <person name="Freyberg S."/>
            <person name="Gallo A."/>
            <person name="Gournas C."/>
            <person name="Habgood R."/>
            <person name="Hainaut M."/>
            <person name="Harispe M.L."/>
            <person name="Henrissat B."/>
            <person name="Hilden K.S."/>
            <person name="Hope R."/>
            <person name="Hossain A."/>
            <person name="Karabika E."/>
            <person name="Karaffa L."/>
            <person name="Karanyi Z."/>
            <person name="Krasevec N."/>
            <person name="Kuo A."/>
            <person name="Kusch H."/>
            <person name="LaButti K."/>
            <person name="Lagendijk E.L."/>
            <person name="Lapidus A."/>
            <person name="Levasseur A."/>
            <person name="Lindquist E."/>
            <person name="Lipzen A."/>
            <person name="Logrieco A.F."/>
            <person name="MacCabe A."/>
            <person name="Maekelae M.R."/>
            <person name="Malavazi I."/>
            <person name="Melin P."/>
            <person name="Meyer V."/>
            <person name="Mielnichuk N."/>
            <person name="Miskei M."/>
            <person name="Molnar A.P."/>
            <person name="Mule G."/>
            <person name="Ngan C.Y."/>
            <person name="Orejas M."/>
            <person name="Orosz E."/>
            <person name="Ouedraogo J.P."/>
            <person name="Overkamp K.M."/>
            <person name="Park H.-S."/>
            <person name="Perrone G."/>
            <person name="Piumi F."/>
            <person name="Punt P.J."/>
            <person name="Ram A.F."/>
            <person name="Ramon A."/>
            <person name="Rauscher S."/>
            <person name="Record E."/>
            <person name="Riano-Pachon D.M."/>
            <person name="Robert V."/>
            <person name="Roehrig J."/>
            <person name="Ruller R."/>
            <person name="Salamov A."/>
            <person name="Salih N.S."/>
            <person name="Samson R.A."/>
            <person name="Sandor E."/>
            <person name="Sanguinetti M."/>
            <person name="Schuetze T."/>
            <person name="Sepcic K."/>
            <person name="Shelest E."/>
            <person name="Sherlock G."/>
            <person name="Sophianopoulou V."/>
            <person name="Squina F.M."/>
            <person name="Sun H."/>
            <person name="Susca A."/>
            <person name="Todd R.B."/>
            <person name="Tsang A."/>
            <person name="Unkles S.E."/>
            <person name="van de Wiele N."/>
            <person name="van Rossen-Uffink D."/>
            <person name="Oliveira J.V."/>
            <person name="Vesth T.C."/>
            <person name="Visser J."/>
            <person name="Yu J.-H."/>
            <person name="Zhou M."/>
            <person name="Andersen M.R."/>
            <person name="Archer D.B."/>
            <person name="Baker S.E."/>
            <person name="Benoit I."/>
            <person name="Brakhage A.A."/>
            <person name="Braus G.H."/>
            <person name="Fischer R."/>
            <person name="Frisvad J.C."/>
            <person name="Goldman G.H."/>
            <person name="Houbraken J."/>
            <person name="Oakley B."/>
            <person name="Pocsi I."/>
            <person name="Scazzocchio C."/>
            <person name="Seiboth B."/>
            <person name="vanKuyk P.A."/>
            <person name="Wortman J."/>
            <person name="Dyer P.S."/>
            <person name="Grigoriev I.V."/>
        </authorList>
    </citation>
    <scope>NUCLEOTIDE SEQUENCE [LARGE SCALE GENOMIC DNA]</scope>
    <source>
        <strain evidence="4">ITEM 5010</strain>
    </source>
</reference>
<keyword evidence="4" id="KW-1185">Reference proteome</keyword>
<feature type="chain" id="PRO_5012255408" description="Ig-like domain-containing protein" evidence="1">
    <location>
        <begin position="20"/>
        <end position="196"/>
    </location>
</feature>
<protein>
    <recommendedName>
        <fullName evidence="2">Ig-like domain-containing protein</fullName>
    </recommendedName>
</protein>
<proteinExistence type="predicted"/>
<name>A0A1R3RKA9_ASPC5</name>